<feature type="region of interest" description="Disordered" evidence="1">
    <location>
        <begin position="78"/>
        <end position="111"/>
    </location>
</feature>
<dbReference type="AlphaFoldDB" id="A0A8J5IRB6"/>
<reference evidence="2" key="1">
    <citation type="submission" date="2021-01" db="EMBL/GenBank/DDBJ databases">
        <title>Phytophthora aleatoria, a newly-described species from Pinus radiata is distinct from Phytophthora cactorum isolates based on comparative genomics.</title>
        <authorList>
            <person name="Mcdougal R."/>
            <person name="Panda P."/>
            <person name="Williams N."/>
            <person name="Studholme D.J."/>
        </authorList>
    </citation>
    <scope>NUCLEOTIDE SEQUENCE</scope>
    <source>
        <strain evidence="2">NZFS 4037</strain>
    </source>
</reference>
<dbReference type="EMBL" id="JAENGY010000551">
    <property type="protein sequence ID" value="KAG6960551.1"/>
    <property type="molecule type" value="Genomic_DNA"/>
</dbReference>
<sequence length="111" mass="11727">MMTGEGSIDARFAVLLSSEEGSGEEKKTDDSAEGQGGPLEALELAQRGSAKSPAFDLKRLGIGSNLCGLQSQTLQQTRGYADKGYNRYGGGAGEGLPRDHQVRRRQSPGRG</sequence>
<evidence type="ECO:0000256" key="1">
    <source>
        <dbReference type="SAM" id="MobiDB-lite"/>
    </source>
</evidence>
<evidence type="ECO:0000313" key="3">
    <source>
        <dbReference type="Proteomes" id="UP000709295"/>
    </source>
</evidence>
<proteinExistence type="predicted"/>
<organism evidence="2 3">
    <name type="scientific">Phytophthora aleatoria</name>
    <dbReference type="NCBI Taxonomy" id="2496075"/>
    <lineage>
        <taxon>Eukaryota</taxon>
        <taxon>Sar</taxon>
        <taxon>Stramenopiles</taxon>
        <taxon>Oomycota</taxon>
        <taxon>Peronosporomycetes</taxon>
        <taxon>Peronosporales</taxon>
        <taxon>Peronosporaceae</taxon>
        <taxon>Phytophthora</taxon>
    </lineage>
</organism>
<name>A0A8J5IRB6_9STRA</name>
<evidence type="ECO:0000313" key="2">
    <source>
        <dbReference type="EMBL" id="KAG6960551.1"/>
    </source>
</evidence>
<protein>
    <submittedName>
        <fullName evidence="2">Uncharacterized protein</fullName>
    </submittedName>
</protein>
<keyword evidence="3" id="KW-1185">Reference proteome</keyword>
<feature type="compositionally biased region" description="Basic residues" evidence="1">
    <location>
        <begin position="101"/>
        <end position="111"/>
    </location>
</feature>
<comment type="caution">
    <text evidence="2">The sequence shown here is derived from an EMBL/GenBank/DDBJ whole genome shotgun (WGS) entry which is preliminary data.</text>
</comment>
<feature type="region of interest" description="Disordered" evidence="1">
    <location>
        <begin position="1"/>
        <end position="50"/>
    </location>
</feature>
<accession>A0A8J5IRB6</accession>
<gene>
    <name evidence="2" type="ORF">JG688_00009536</name>
</gene>
<dbReference type="Proteomes" id="UP000709295">
    <property type="component" value="Unassembled WGS sequence"/>
</dbReference>